<feature type="domain" description="Nitrogenase/oxidoreductase component 1" evidence="1">
    <location>
        <begin position="50"/>
        <end position="393"/>
    </location>
</feature>
<dbReference type="Pfam" id="PF00148">
    <property type="entry name" value="Oxidored_nitro"/>
    <property type="match status" value="1"/>
</dbReference>
<name>A0ABR6VJR4_9FIRM</name>
<reference evidence="2 3" key="1">
    <citation type="submission" date="2020-08" db="EMBL/GenBank/DDBJ databases">
        <authorList>
            <person name="Liu C."/>
            <person name="Sun Q."/>
        </authorList>
    </citation>
    <scope>NUCLEOTIDE SEQUENCE [LARGE SCALE GENOMIC DNA]</scope>
    <source>
        <strain evidence="2 3">NSJ-59</strain>
    </source>
</reference>
<dbReference type="PANTHER" id="PTHR42956">
    <property type="entry name" value="NITROGENASE IRON-MOLYBDENUM COFACTOR BIOSYNTHESIS PROTEIN NIFE"/>
    <property type="match status" value="1"/>
</dbReference>
<evidence type="ECO:0000313" key="2">
    <source>
        <dbReference type="EMBL" id="MBC3537500.1"/>
    </source>
</evidence>
<proteinExistence type="predicted"/>
<dbReference type="Gene3D" id="3.40.50.1980">
    <property type="entry name" value="Nitrogenase molybdenum iron protein domain"/>
    <property type="match status" value="2"/>
</dbReference>
<gene>
    <name evidence="2" type="ORF">H8J70_09575</name>
</gene>
<protein>
    <submittedName>
        <fullName evidence="2">Oxidoreductase</fullName>
    </submittedName>
</protein>
<comment type="caution">
    <text evidence="2">The sequence shown here is derived from an EMBL/GenBank/DDBJ whole genome shotgun (WGS) entry which is preliminary data.</text>
</comment>
<dbReference type="InterPro" id="IPR049939">
    <property type="entry name" value="NifE-like"/>
</dbReference>
<keyword evidence="3" id="KW-1185">Reference proteome</keyword>
<dbReference type="EMBL" id="JACOGK010000029">
    <property type="protein sequence ID" value="MBC3537500.1"/>
    <property type="molecule type" value="Genomic_DNA"/>
</dbReference>
<dbReference type="InterPro" id="IPR000510">
    <property type="entry name" value="Nase/OxRdtase_comp1"/>
</dbReference>
<evidence type="ECO:0000259" key="1">
    <source>
        <dbReference type="Pfam" id="PF00148"/>
    </source>
</evidence>
<organism evidence="2 3">
    <name type="scientific">Megasphaera hominis</name>
    <dbReference type="NCBI Taxonomy" id="159836"/>
    <lineage>
        <taxon>Bacteria</taxon>
        <taxon>Bacillati</taxon>
        <taxon>Bacillota</taxon>
        <taxon>Negativicutes</taxon>
        <taxon>Veillonellales</taxon>
        <taxon>Veillonellaceae</taxon>
        <taxon>Megasphaera</taxon>
    </lineage>
</organism>
<dbReference type="Proteomes" id="UP000606870">
    <property type="component" value="Unassembled WGS sequence"/>
</dbReference>
<accession>A0ABR6VJR4</accession>
<evidence type="ECO:0000313" key="3">
    <source>
        <dbReference type="Proteomes" id="UP000606870"/>
    </source>
</evidence>
<dbReference type="SUPFAM" id="SSF53807">
    <property type="entry name" value="Helical backbone' metal receptor"/>
    <property type="match status" value="1"/>
</dbReference>
<dbReference type="PANTHER" id="PTHR42956:SF1">
    <property type="entry name" value="NITROGENASE IRON-MOLYBDENUM COFACTOR BIOSYNTHESIS PROTEIN NIFE"/>
    <property type="match status" value="1"/>
</dbReference>
<sequence>MTKQQAYSISAADLAARGRDQIPAELLSSTQLIYNSPAALAFNSPGARGFGVKRAGLSIPGSVMLLIGPGCCGRNTTILSAEGGYGDRFFFYVLDETDIVTGRHLYKIPRAVEEILDVLPQAPSAVVLCLTCVDALLGTDMERVCRKAEARVHLPVVPCYMYALTREGRRPPMVAVRQMVYSLLKPQPRHRREANLLGFFSPLQDDCELYGYLQQLGIQTVREIGRCRTMEDYHQLSRANFNLVLHPEARLAAQDFEKNLHIPSIELTRIYETDRLSRQYQALAQALGGTIDDRAEREATEDLVRRVGQRWHGTTVAVGEMLNGNAFELALTLARAGLTVKEIYGNVTPQDFVWIKALAALAPETKIYCNLGPSMLYYDRSTGAADLTLGADAAWYHPHSVHVTWDEDVQPFGYAGTRALFSALDRALSGRSS</sequence>